<dbReference type="CDD" id="cd11693">
    <property type="entry name" value="HRI1_C_like"/>
    <property type="match status" value="1"/>
</dbReference>
<evidence type="ECO:0000256" key="7">
    <source>
        <dbReference type="SAM" id="MobiDB-lite"/>
    </source>
</evidence>
<protein>
    <recommendedName>
        <fullName evidence="4">Protein HRI1</fullName>
    </recommendedName>
</protein>
<dbReference type="InterPro" id="IPR038744">
    <property type="entry name" value="Hri1_N"/>
</dbReference>
<evidence type="ECO:0000256" key="5">
    <source>
        <dbReference type="ARBA" id="ARBA00022490"/>
    </source>
</evidence>
<dbReference type="InterPro" id="IPR031818">
    <property type="entry name" value="Hri1"/>
</dbReference>
<reference evidence="8" key="2">
    <citation type="submission" date="2023-06" db="EMBL/GenBank/DDBJ databases">
        <authorList>
            <consortium name="Lawrence Berkeley National Laboratory"/>
            <person name="Mondo S.J."/>
            <person name="Hensen N."/>
            <person name="Bonometti L."/>
            <person name="Westerberg I."/>
            <person name="Brannstrom I.O."/>
            <person name="Guillou S."/>
            <person name="Cros-Aarteil S."/>
            <person name="Calhoun S."/>
            <person name="Haridas S."/>
            <person name="Kuo A."/>
            <person name="Pangilinan J."/>
            <person name="Riley R."/>
            <person name="Labutti K."/>
            <person name="Andreopoulos B."/>
            <person name="Lipzen A."/>
            <person name="Chen C."/>
            <person name="Yanf M."/>
            <person name="Daum C."/>
            <person name="Ng V."/>
            <person name="Clum A."/>
            <person name="Steindorff A."/>
            <person name="Ohm R."/>
            <person name="Martin F."/>
            <person name="Silar P."/>
            <person name="Natvig D."/>
            <person name="Lalanne C."/>
            <person name="Gautier V."/>
            <person name="Ament-Velasquez S.L."/>
            <person name="Kruys A."/>
            <person name="Hutchinson M.I."/>
            <person name="Powell A.J."/>
            <person name="Barry K."/>
            <person name="Miller A.N."/>
            <person name="Grigoriev I.V."/>
            <person name="Debuchy R."/>
            <person name="Gladieux P."/>
            <person name="Thoren M.H."/>
            <person name="Johannesson H."/>
        </authorList>
    </citation>
    <scope>NUCLEOTIDE SEQUENCE</scope>
    <source>
        <strain evidence="8">PSN324</strain>
    </source>
</reference>
<dbReference type="CDD" id="cd11692">
    <property type="entry name" value="HRI1_N_like"/>
    <property type="match status" value="1"/>
</dbReference>
<evidence type="ECO:0000256" key="4">
    <source>
        <dbReference type="ARBA" id="ARBA00017063"/>
    </source>
</evidence>
<sequence length="259" mass="29231">MGDISIRESIRWLPDPASEPTSTVVLTSPQRRYVDIRILKPRNEDYNPAIIPLSRLDWAIAGTSSSSDGQTDSATGEKYSHCEWRHWIDSRTLDVTNATDEGDNYSVPGDPSLTLEKGRMLNPATGVVTDYEEVWRSEEIKAAAPSRDDDPALLRGDDREPDPPLCVVMEHHGDESDGKVRRGMIIRLGRYCQTFLRKGTDVFVERNEWAFEGGWQTRVHINEGWLDAPVADALLTPDRLAVGEERNWKGDVWKVVEKS</sequence>
<dbReference type="Proteomes" id="UP001321749">
    <property type="component" value="Unassembled WGS sequence"/>
</dbReference>
<name>A0AAV9HKG6_9PEZI</name>
<accession>A0AAV9HKG6</accession>
<evidence type="ECO:0000256" key="6">
    <source>
        <dbReference type="ARBA" id="ARBA00023242"/>
    </source>
</evidence>
<evidence type="ECO:0000313" key="9">
    <source>
        <dbReference type="Proteomes" id="UP001321749"/>
    </source>
</evidence>
<comment type="subcellular location">
    <subcellularLocation>
        <location evidence="2">Cytoplasm</location>
    </subcellularLocation>
    <subcellularLocation>
        <location evidence="1">Nucleus</location>
    </subcellularLocation>
</comment>
<keyword evidence="6" id="KW-0539">Nucleus</keyword>
<comment type="similarity">
    <text evidence="3">Belongs to the HRI1 family.</text>
</comment>
<evidence type="ECO:0000313" key="8">
    <source>
        <dbReference type="EMBL" id="KAK4460560.1"/>
    </source>
</evidence>
<dbReference type="Pfam" id="PF16815">
    <property type="entry name" value="HRI1"/>
    <property type="match status" value="1"/>
</dbReference>
<proteinExistence type="inferred from homology"/>
<gene>
    <name evidence="8" type="ORF">QBC42DRAFT_272056</name>
</gene>
<comment type="caution">
    <text evidence="8">The sequence shown here is derived from an EMBL/GenBank/DDBJ whole genome shotgun (WGS) entry which is preliminary data.</text>
</comment>
<organism evidence="8 9">
    <name type="scientific">Cladorrhinum samala</name>
    <dbReference type="NCBI Taxonomy" id="585594"/>
    <lineage>
        <taxon>Eukaryota</taxon>
        <taxon>Fungi</taxon>
        <taxon>Dikarya</taxon>
        <taxon>Ascomycota</taxon>
        <taxon>Pezizomycotina</taxon>
        <taxon>Sordariomycetes</taxon>
        <taxon>Sordariomycetidae</taxon>
        <taxon>Sordariales</taxon>
        <taxon>Podosporaceae</taxon>
        <taxon>Cladorrhinum</taxon>
    </lineage>
</organism>
<dbReference type="Gene3D" id="2.40.128.320">
    <property type="entry name" value="Protein HRI1, N-terminal domain"/>
    <property type="match status" value="1"/>
</dbReference>
<feature type="region of interest" description="Disordered" evidence="7">
    <location>
        <begin position="142"/>
        <end position="162"/>
    </location>
</feature>
<reference evidence="8" key="1">
    <citation type="journal article" date="2023" name="Mol. Phylogenet. Evol.">
        <title>Genome-scale phylogeny and comparative genomics of the fungal order Sordariales.</title>
        <authorList>
            <person name="Hensen N."/>
            <person name="Bonometti L."/>
            <person name="Westerberg I."/>
            <person name="Brannstrom I.O."/>
            <person name="Guillou S."/>
            <person name="Cros-Aarteil S."/>
            <person name="Calhoun S."/>
            <person name="Haridas S."/>
            <person name="Kuo A."/>
            <person name="Mondo S."/>
            <person name="Pangilinan J."/>
            <person name="Riley R."/>
            <person name="LaButti K."/>
            <person name="Andreopoulos B."/>
            <person name="Lipzen A."/>
            <person name="Chen C."/>
            <person name="Yan M."/>
            <person name="Daum C."/>
            <person name="Ng V."/>
            <person name="Clum A."/>
            <person name="Steindorff A."/>
            <person name="Ohm R.A."/>
            <person name="Martin F."/>
            <person name="Silar P."/>
            <person name="Natvig D.O."/>
            <person name="Lalanne C."/>
            <person name="Gautier V."/>
            <person name="Ament-Velasquez S.L."/>
            <person name="Kruys A."/>
            <person name="Hutchinson M.I."/>
            <person name="Powell A.J."/>
            <person name="Barry K."/>
            <person name="Miller A.N."/>
            <person name="Grigoriev I.V."/>
            <person name="Debuchy R."/>
            <person name="Gladieux P."/>
            <person name="Hiltunen Thoren M."/>
            <person name="Johannesson H."/>
        </authorList>
    </citation>
    <scope>NUCLEOTIDE SEQUENCE</scope>
    <source>
        <strain evidence="8">PSN324</strain>
    </source>
</reference>
<evidence type="ECO:0000256" key="3">
    <source>
        <dbReference type="ARBA" id="ARBA00005229"/>
    </source>
</evidence>
<dbReference type="GO" id="GO:0005634">
    <property type="term" value="C:nucleus"/>
    <property type="evidence" value="ECO:0007669"/>
    <property type="project" value="UniProtKB-SubCell"/>
</dbReference>
<keyword evidence="9" id="KW-1185">Reference proteome</keyword>
<evidence type="ECO:0000256" key="2">
    <source>
        <dbReference type="ARBA" id="ARBA00004496"/>
    </source>
</evidence>
<dbReference type="AlphaFoldDB" id="A0AAV9HKG6"/>
<evidence type="ECO:0000256" key="1">
    <source>
        <dbReference type="ARBA" id="ARBA00004123"/>
    </source>
</evidence>
<dbReference type="EMBL" id="MU865009">
    <property type="protein sequence ID" value="KAK4460560.1"/>
    <property type="molecule type" value="Genomic_DNA"/>
</dbReference>
<dbReference type="InterPro" id="IPR043047">
    <property type="entry name" value="Hri1_N_sf"/>
</dbReference>
<keyword evidence="5" id="KW-0963">Cytoplasm</keyword>
<dbReference type="GO" id="GO:0005737">
    <property type="term" value="C:cytoplasm"/>
    <property type="evidence" value="ECO:0007669"/>
    <property type="project" value="UniProtKB-SubCell"/>
</dbReference>